<name>A0A0P7Z5C4_9GAMM</name>
<feature type="chain" id="PRO_5006146930" evidence="1">
    <location>
        <begin position="23"/>
        <end position="242"/>
    </location>
</feature>
<dbReference type="AlphaFoldDB" id="A0A0P7Z5C4"/>
<dbReference type="PATRIC" id="fig|1305731.5.peg.2232"/>
<keyword evidence="1" id="KW-0732">Signal</keyword>
<proteinExistence type="predicted"/>
<dbReference type="EMBL" id="LJZQ01000005">
    <property type="protein sequence ID" value="KPQ29710.1"/>
    <property type="molecule type" value="Genomic_DNA"/>
</dbReference>
<reference evidence="2 3" key="1">
    <citation type="submission" date="2015-09" db="EMBL/GenBank/DDBJ databases">
        <title>Identification and resolution of microdiversity through metagenomic sequencing of parallel consortia.</title>
        <authorList>
            <person name="Nelson W.C."/>
            <person name="Romine M.F."/>
            <person name="Lindemann S.R."/>
        </authorList>
    </citation>
    <scope>NUCLEOTIDE SEQUENCE [LARGE SCALE GENOMIC DNA]</scope>
    <source>
        <strain evidence="2">HL-55</strain>
    </source>
</reference>
<gene>
    <name evidence="2" type="ORF">HLUCCX14_05785</name>
</gene>
<protein>
    <submittedName>
        <fullName evidence="2">Uncharacterized protein</fullName>
    </submittedName>
</protein>
<evidence type="ECO:0000313" key="3">
    <source>
        <dbReference type="Proteomes" id="UP000050416"/>
    </source>
</evidence>
<evidence type="ECO:0000313" key="2">
    <source>
        <dbReference type="EMBL" id="KPQ29710.1"/>
    </source>
</evidence>
<evidence type="ECO:0000256" key="1">
    <source>
        <dbReference type="SAM" id="SignalP"/>
    </source>
</evidence>
<organism evidence="2 3">
    <name type="scientific">Marinobacter excellens HL-55</name>
    <dbReference type="NCBI Taxonomy" id="1305731"/>
    <lineage>
        <taxon>Bacteria</taxon>
        <taxon>Pseudomonadati</taxon>
        <taxon>Pseudomonadota</taxon>
        <taxon>Gammaproteobacteria</taxon>
        <taxon>Pseudomonadales</taxon>
        <taxon>Marinobacteraceae</taxon>
        <taxon>Marinobacter</taxon>
    </lineage>
</organism>
<dbReference type="STRING" id="1305731.GCA_000934705_01602"/>
<accession>A0A0P7Z5C4</accession>
<dbReference type="Proteomes" id="UP000050416">
    <property type="component" value="Unassembled WGS sequence"/>
</dbReference>
<comment type="caution">
    <text evidence="2">The sequence shown here is derived from an EMBL/GenBank/DDBJ whole genome shotgun (WGS) entry which is preliminary data.</text>
</comment>
<feature type="signal peptide" evidence="1">
    <location>
        <begin position="1"/>
        <end position="22"/>
    </location>
</feature>
<dbReference type="SUPFAM" id="SSF53850">
    <property type="entry name" value="Periplasmic binding protein-like II"/>
    <property type="match status" value="1"/>
</dbReference>
<sequence length="242" mass="26545">MKSTIGILVLLSIALGTSNVSADTHPKKLTISVIDDVPSTRLAVQLLEIAYDHLGVSIDTVVAPSRRALLLADSGQVDGDLFRIDTVARDYSNLVKTPYPLLRGRLHAVFNVPNVKAMPQPSTPPLMVAVRRGVIIAEVTAEALGMEPVHAEDYDQMRKLLKHGRVAMALVADIEGISPLARSDWEDLTVLPEPVVEFELYHYLNRRHQGLALDLAAVLEHLDSNGVKRRILENVINDSLSD</sequence>
<dbReference type="OrthoDB" id="6838256at2"/>